<dbReference type="EMBL" id="CAJGYM010000083">
    <property type="protein sequence ID" value="CAD6196972.1"/>
    <property type="molecule type" value="Genomic_DNA"/>
</dbReference>
<evidence type="ECO:0000259" key="1">
    <source>
        <dbReference type="Pfam" id="PF02036"/>
    </source>
</evidence>
<dbReference type="PANTHER" id="PTHR10094:SF25">
    <property type="entry name" value="SCP2 STEROL-BINDING DOMAIN-CONTAINING PROTEIN 1"/>
    <property type="match status" value="1"/>
</dbReference>
<dbReference type="AlphaFoldDB" id="A0A8S1HM43"/>
<protein>
    <recommendedName>
        <fullName evidence="1">SCP2 domain-containing protein</fullName>
    </recommendedName>
</protein>
<dbReference type="Proteomes" id="UP000835052">
    <property type="component" value="Unassembled WGS sequence"/>
</dbReference>
<gene>
    <name evidence="2" type="ORF">CAUJ_LOCUS12883</name>
</gene>
<dbReference type="GO" id="GO:0005829">
    <property type="term" value="C:cytosol"/>
    <property type="evidence" value="ECO:0007669"/>
    <property type="project" value="TreeGrafter"/>
</dbReference>
<name>A0A8S1HM43_9PELO</name>
<dbReference type="OrthoDB" id="3592703at2759"/>
<dbReference type="InterPro" id="IPR003033">
    <property type="entry name" value="SCP2_sterol-bd_dom"/>
</dbReference>
<reference evidence="2" key="1">
    <citation type="submission" date="2020-10" db="EMBL/GenBank/DDBJ databases">
        <authorList>
            <person name="Kikuchi T."/>
        </authorList>
    </citation>
    <scope>NUCLEOTIDE SEQUENCE</scope>
    <source>
        <strain evidence="2">NKZ352</strain>
    </source>
</reference>
<evidence type="ECO:0000313" key="2">
    <source>
        <dbReference type="EMBL" id="CAD6196972.1"/>
    </source>
</evidence>
<evidence type="ECO:0000313" key="3">
    <source>
        <dbReference type="Proteomes" id="UP000835052"/>
    </source>
</evidence>
<comment type="caution">
    <text evidence="2">The sequence shown here is derived from an EMBL/GenBank/DDBJ whole genome shotgun (WGS) entry which is preliminary data.</text>
</comment>
<accession>A0A8S1HM43</accession>
<feature type="domain" description="SCP2" evidence="1">
    <location>
        <begin position="14"/>
        <end position="108"/>
    </location>
</feature>
<proteinExistence type="predicted"/>
<dbReference type="SUPFAM" id="SSF55718">
    <property type="entry name" value="SCP-like"/>
    <property type="match status" value="1"/>
</dbReference>
<sequence>MNLMSDAVFQVIKEEIGKHEAVKKMKGVVEFRINVEGQERSIKTIDFHRFPATVSQGKSSMKPSATMEDEDFVRLCMGDLDPIQGFMSGKLKVKGDILLMQKLSSVLKGARKSLL</sequence>
<dbReference type="Gene3D" id="3.30.1050.10">
    <property type="entry name" value="SCP2 sterol-binding domain"/>
    <property type="match status" value="1"/>
</dbReference>
<dbReference type="InterPro" id="IPR036527">
    <property type="entry name" value="SCP2_sterol-bd_dom_sf"/>
</dbReference>
<dbReference type="PANTHER" id="PTHR10094">
    <property type="entry name" value="STEROL CARRIER PROTEIN 2 SCP-2 FAMILY PROTEIN"/>
    <property type="match status" value="1"/>
</dbReference>
<organism evidence="2 3">
    <name type="scientific">Caenorhabditis auriculariae</name>
    <dbReference type="NCBI Taxonomy" id="2777116"/>
    <lineage>
        <taxon>Eukaryota</taxon>
        <taxon>Metazoa</taxon>
        <taxon>Ecdysozoa</taxon>
        <taxon>Nematoda</taxon>
        <taxon>Chromadorea</taxon>
        <taxon>Rhabditida</taxon>
        <taxon>Rhabditina</taxon>
        <taxon>Rhabditomorpha</taxon>
        <taxon>Rhabditoidea</taxon>
        <taxon>Rhabditidae</taxon>
        <taxon>Peloderinae</taxon>
        <taxon>Caenorhabditis</taxon>
    </lineage>
</organism>
<keyword evidence="3" id="KW-1185">Reference proteome</keyword>
<dbReference type="Pfam" id="PF02036">
    <property type="entry name" value="SCP2"/>
    <property type="match status" value="1"/>
</dbReference>